<gene>
    <name evidence="2" type="ORF">J1C47_18145</name>
</gene>
<dbReference type="Proteomes" id="UP000664288">
    <property type="component" value="Unassembled WGS sequence"/>
</dbReference>
<accession>A0ABS3J7B3</accession>
<keyword evidence="3" id="KW-1185">Reference proteome</keyword>
<feature type="compositionally biased region" description="Basic and acidic residues" evidence="1">
    <location>
        <begin position="23"/>
        <end position="32"/>
    </location>
</feature>
<evidence type="ECO:0000313" key="3">
    <source>
        <dbReference type="Proteomes" id="UP000664288"/>
    </source>
</evidence>
<sequence length="131" mass="14901">MTLKTKRPGQELAPSCRAGTPENPRERNRMDTETNTTRAVEAASERRYSGPGLYKLSGYNGPSVVFLDPLPEPQRTNLGDDEDWLMLSETKEMRRDQGNWWVRAGIIEPMIVRKVRAVPAVSDTERKRRAS</sequence>
<feature type="region of interest" description="Disordered" evidence="1">
    <location>
        <begin position="1"/>
        <end position="46"/>
    </location>
</feature>
<protein>
    <submittedName>
        <fullName evidence="2">Uncharacterized protein</fullName>
    </submittedName>
</protein>
<evidence type="ECO:0000313" key="2">
    <source>
        <dbReference type="EMBL" id="MBO0905571.1"/>
    </source>
</evidence>
<comment type="caution">
    <text evidence="2">The sequence shown here is derived from an EMBL/GenBank/DDBJ whole genome shotgun (WGS) entry which is preliminary data.</text>
</comment>
<reference evidence="2 3" key="1">
    <citation type="submission" date="2021-03" db="EMBL/GenBank/DDBJ databases">
        <title>Whole genome sequence of Jiella sp. MQZ13P-4.</title>
        <authorList>
            <person name="Tuo L."/>
        </authorList>
    </citation>
    <scope>NUCLEOTIDE SEQUENCE [LARGE SCALE GENOMIC DNA]</scope>
    <source>
        <strain evidence="2 3">MQZ13P-4</strain>
    </source>
</reference>
<evidence type="ECO:0000256" key="1">
    <source>
        <dbReference type="SAM" id="MobiDB-lite"/>
    </source>
</evidence>
<dbReference type="EMBL" id="JAFMPY010000022">
    <property type="protein sequence ID" value="MBO0905571.1"/>
    <property type="molecule type" value="Genomic_DNA"/>
</dbReference>
<proteinExistence type="predicted"/>
<name>A0ABS3J7B3_9HYPH</name>
<organism evidence="2 3">
    <name type="scientific">Jiella sonneratiae</name>
    <dbReference type="NCBI Taxonomy" id="2816856"/>
    <lineage>
        <taxon>Bacteria</taxon>
        <taxon>Pseudomonadati</taxon>
        <taxon>Pseudomonadota</taxon>
        <taxon>Alphaproteobacteria</taxon>
        <taxon>Hyphomicrobiales</taxon>
        <taxon>Aurantimonadaceae</taxon>
        <taxon>Jiella</taxon>
    </lineage>
</organism>
<dbReference type="RefSeq" id="WP_207352203.1">
    <property type="nucleotide sequence ID" value="NZ_JAFMPY010000022.1"/>
</dbReference>